<evidence type="ECO:0000259" key="6">
    <source>
        <dbReference type="Pfam" id="PF07980"/>
    </source>
</evidence>
<protein>
    <submittedName>
        <fullName evidence="8">RagB/SusD family nutrient uptake outer membrane protein</fullName>
    </submittedName>
</protein>
<evidence type="ECO:0000256" key="2">
    <source>
        <dbReference type="ARBA" id="ARBA00006275"/>
    </source>
</evidence>
<dbReference type="AlphaFoldDB" id="A0A7K1ST39"/>
<accession>A0A7K1ST39</accession>
<keyword evidence="5" id="KW-0998">Cell outer membrane</keyword>
<dbReference type="InterPro" id="IPR033985">
    <property type="entry name" value="SusD-like_N"/>
</dbReference>
<dbReference type="InterPro" id="IPR011990">
    <property type="entry name" value="TPR-like_helical_dom_sf"/>
</dbReference>
<dbReference type="Proteomes" id="UP000462014">
    <property type="component" value="Unassembled WGS sequence"/>
</dbReference>
<comment type="similarity">
    <text evidence="2">Belongs to the SusD family.</text>
</comment>
<evidence type="ECO:0000313" key="8">
    <source>
        <dbReference type="EMBL" id="MVN20414.1"/>
    </source>
</evidence>
<comment type="caution">
    <text evidence="8">The sequence shown here is derived from an EMBL/GenBank/DDBJ whole genome shotgun (WGS) entry which is preliminary data.</text>
</comment>
<sequence>MINRHIITAIAGSLLFVAAGCKKSLDQPVLGTYQAGNYFTSVANANAAVNAAYVPLTFTDAFANEIWVLGDVASDDAVKGGLPGDQADIDNIDKFNILTSNSAVEAVWGRYYDGVSKANFVLSGLTPANTAIPDATKATLNGQAKFLRAYYYFMLTNSYGDIPLRLTVATADNLQAPAVPQAQIYAQIEKDCTDAAAALPLSWTGADLGRATKGAALTLLAKTYLFEGKYAMAAQTAQQVEALGIYNLTAKFTDNFTASTKNNTEAIFSIWHTAGLSPKQGNALNQAFAPRGPLNGYGFFQPTQSLVDNFEKNPAGVVDPRLDYTVGRAGHPYFDSPFDPSWTATGYVTKKQIQPLSEIPAATKGDGNLNVEALRFADLLLIEAEALNEAGNSAAALAPLNKIRKRARESYLYDNTLTGFGTVPAGLLPDITTTSQAQLRDIIRRERRSELALEFGRFFDIIRYGSTYAMAALRDQPNFNFTTNKFFPIPQSERSTNKLLGK</sequence>
<evidence type="ECO:0000256" key="3">
    <source>
        <dbReference type="ARBA" id="ARBA00022729"/>
    </source>
</evidence>
<keyword evidence="9" id="KW-1185">Reference proteome</keyword>
<dbReference type="Pfam" id="PF14322">
    <property type="entry name" value="SusD-like_3"/>
    <property type="match status" value="1"/>
</dbReference>
<evidence type="ECO:0000256" key="1">
    <source>
        <dbReference type="ARBA" id="ARBA00004442"/>
    </source>
</evidence>
<keyword evidence="4" id="KW-0472">Membrane</keyword>
<comment type="subcellular location">
    <subcellularLocation>
        <location evidence="1">Cell outer membrane</location>
    </subcellularLocation>
</comment>
<evidence type="ECO:0000313" key="9">
    <source>
        <dbReference type="Proteomes" id="UP000462014"/>
    </source>
</evidence>
<feature type="domain" description="SusD-like N-terminal" evidence="7">
    <location>
        <begin position="98"/>
        <end position="225"/>
    </location>
</feature>
<dbReference type="SUPFAM" id="SSF48452">
    <property type="entry name" value="TPR-like"/>
    <property type="match status" value="1"/>
</dbReference>
<name>A0A7K1ST39_9SPHI</name>
<dbReference type="GO" id="GO:0009279">
    <property type="term" value="C:cell outer membrane"/>
    <property type="evidence" value="ECO:0007669"/>
    <property type="project" value="UniProtKB-SubCell"/>
</dbReference>
<gene>
    <name evidence="8" type="ORF">GO621_02550</name>
</gene>
<dbReference type="PROSITE" id="PS51257">
    <property type="entry name" value="PROKAR_LIPOPROTEIN"/>
    <property type="match status" value="1"/>
</dbReference>
<dbReference type="EMBL" id="WPIK01000002">
    <property type="protein sequence ID" value="MVN20414.1"/>
    <property type="molecule type" value="Genomic_DNA"/>
</dbReference>
<dbReference type="CDD" id="cd08977">
    <property type="entry name" value="SusD"/>
    <property type="match status" value="1"/>
</dbReference>
<evidence type="ECO:0000259" key="7">
    <source>
        <dbReference type="Pfam" id="PF14322"/>
    </source>
</evidence>
<reference evidence="8 9" key="1">
    <citation type="submission" date="2019-12" db="EMBL/GenBank/DDBJ databases">
        <title>Mucilaginibacter sp. HMF7410 genome sequencing and assembly.</title>
        <authorList>
            <person name="Kang H."/>
            <person name="Cha I."/>
            <person name="Kim H."/>
            <person name="Joh K."/>
        </authorList>
    </citation>
    <scope>NUCLEOTIDE SEQUENCE [LARGE SCALE GENOMIC DNA]</scope>
    <source>
        <strain evidence="8 9">HMF7410</strain>
    </source>
</reference>
<keyword evidence="3" id="KW-0732">Signal</keyword>
<feature type="domain" description="RagB/SusD" evidence="6">
    <location>
        <begin position="265"/>
        <end position="498"/>
    </location>
</feature>
<proteinExistence type="inferred from homology"/>
<dbReference type="InterPro" id="IPR012944">
    <property type="entry name" value="SusD_RagB_dom"/>
</dbReference>
<dbReference type="Gene3D" id="1.25.40.390">
    <property type="match status" value="1"/>
</dbReference>
<dbReference type="RefSeq" id="WP_157563902.1">
    <property type="nucleotide sequence ID" value="NZ_WPIK01000002.1"/>
</dbReference>
<dbReference type="Pfam" id="PF07980">
    <property type="entry name" value="SusD_RagB"/>
    <property type="match status" value="1"/>
</dbReference>
<evidence type="ECO:0000256" key="4">
    <source>
        <dbReference type="ARBA" id="ARBA00023136"/>
    </source>
</evidence>
<organism evidence="8 9">
    <name type="scientific">Mucilaginibacter arboris</name>
    <dbReference type="NCBI Taxonomy" id="2682090"/>
    <lineage>
        <taxon>Bacteria</taxon>
        <taxon>Pseudomonadati</taxon>
        <taxon>Bacteroidota</taxon>
        <taxon>Sphingobacteriia</taxon>
        <taxon>Sphingobacteriales</taxon>
        <taxon>Sphingobacteriaceae</taxon>
        <taxon>Mucilaginibacter</taxon>
    </lineage>
</organism>
<evidence type="ECO:0000256" key="5">
    <source>
        <dbReference type="ARBA" id="ARBA00023237"/>
    </source>
</evidence>